<dbReference type="SUPFAM" id="SSF53756">
    <property type="entry name" value="UDP-Glycosyltransferase/glycogen phosphorylase"/>
    <property type="match status" value="1"/>
</dbReference>
<dbReference type="Gene3D" id="3.40.50.2000">
    <property type="entry name" value="Glycogen Phosphorylase B"/>
    <property type="match status" value="1"/>
</dbReference>
<gene>
    <name evidence="2" type="ORF">SNE34_06195</name>
</gene>
<keyword evidence="3" id="KW-1185">Reference proteome</keyword>
<dbReference type="EC" id="2.4.-.-" evidence="2"/>
<evidence type="ECO:0000313" key="3">
    <source>
        <dbReference type="Proteomes" id="UP001355056"/>
    </source>
</evidence>
<evidence type="ECO:0000313" key="2">
    <source>
        <dbReference type="EMBL" id="MEG3183595.1"/>
    </source>
</evidence>
<keyword evidence="2" id="KW-0328">Glycosyltransferase</keyword>
<dbReference type="GO" id="GO:0016757">
    <property type="term" value="F:glycosyltransferase activity"/>
    <property type="evidence" value="ECO:0007669"/>
    <property type="project" value="UniProtKB-KW"/>
</dbReference>
<evidence type="ECO:0000259" key="1">
    <source>
        <dbReference type="Pfam" id="PF00534"/>
    </source>
</evidence>
<comment type="caution">
    <text evidence="2">The sequence shown here is derived from an EMBL/GenBank/DDBJ whole genome shotgun (WGS) entry which is preliminary data.</text>
</comment>
<organism evidence="2 3">
    <name type="scientific">Novilysobacter erysipheiresistens</name>
    <dbReference type="NCBI Taxonomy" id="1749332"/>
    <lineage>
        <taxon>Bacteria</taxon>
        <taxon>Pseudomonadati</taxon>
        <taxon>Pseudomonadota</taxon>
        <taxon>Gammaproteobacteria</taxon>
        <taxon>Lysobacterales</taxon>
        <taxon>Lysobacteraceae</taxon>
        <taxon>Novilysobacter</taxon>
    </lineage>
</organism>
<reference evidence="2 3" key="1">
    <citation type="journal article" date="2016" name="Int. J. Syst. Evol. Microbiol.">
        <title>Lysobacter erysipheiresistens sp. nov., an antagonist of powdery mildew, isolated from tobacco-cultivated soil.</title>
        <authorList>
            <person name="Xie B."/>
            <person name="Li T."/>
            <person name="Lin X."/>
            <person name="Wang C.J."/>
            <person name="Chen Y.J."/>
            <person name="Liu W.J."/>
            <person name="Zhao Z.W."/>
        </authorList>
    </citation>
    <scope>NUCLEOTIDE SEQUENCE [LARGE SCALE GENOMIC DNA]</scope>
    <source>
        <strain evidence="2 3">RS-LYSO-3</strain>
    </source>
</reference>
<dbReference type="InterPro" id="IPR001296">
    <property type="entry name" value="Glyco_trans_1"/>
</dbReference>
<sequence>MRIFGRDNGAGLARDMRLVAHLMQQAGHDVDVVGFGNEKGIRMLREAGLWVARGWRGRADLQVSLEHVYSMSLALGRRNVLIPNPEWFRDKWTPLLPRFDALLCKTRHAERIFGELGCRTRHIGFTSEDRLDAAVPREDAFLHLAGRSPVKGTEAVLAAWRRRSDWPRLVVLQGPRYARRGPPAANIEHRIGKADDAEVRRLQNAHRFHIGPSEAEGFGHCLMEAMSVGAITLTVDGEPMNELVDDSHGVLIPPSSVGSLGLAPSYRVDPVGIEAAVDRVLAMPVAEREARSRRARARFEANDAAFRNNFVQIAMED</sequence>
<accession>A0ABU7YXC6</accession>
<feature type="domain" description="Glycosyl transferase family 1" evidence="1">
    <location>
        <begin position="191"/>
        <end position="259"/>
    </location>
</feature>
<dbReference type="Proteomes" id="UP001355056">
    <property type="component" value="Unassembled WGS sequence"/>
</dbReference>
<protein>
    <submittedName>
        <fullName evidence="2">Glycosyltransferase</fullName>
        <ecNumber evidence="2">2.4.-.-</ecNumber>
    </submittedName>
</protein>
<name>A0ABU7YXC6_9GAMM</name>
<dbReference type="Pfam" id="PF00534">
    <property type="entry name" value="Glycos_transf_1"/>
    <property type="match status" value="1"/>
</dbReference>
<proteinExistence type="predicted"/>
<dbReference type="EMBL" id="JAXGFP010000003">
    <property type="protein sequence ID" value="MEG3183595.1"/>
    <property type="molecule type" value="Genomic_DNA"/>
</dbReference>
<keyword evidence="2" id="KW-0808">Transferase</keyword>